<organism evidence="2 3">
    <name type="scientific">Telluria mixta</name>
    <dbReference type="NCBI Taxonomy" id="34071"/>
    <lineage>
        <taxon>Bacteria</taxon>
        <taxon>Pseudomonadati</taxon>
        <taxon>Pseudomonadota</taxon>
        <taxon>Betaproteobacteria</taxon>
        <taxon>Burkholderiales</taxon>
        <taxon>Oxalobacteraceae</taxon>
        <taxon>Telluria group</taxon>
        <taxon>Telluria</taxon>
    </lineage>
</organism>
<evidence type="ECO:0000256" key="1">
    <source>
        <dbReference type="SAM" id="MobiDB-lite"/>
    </source>
</evidence>
<gene>
    <name evidence="2" type="ORF">NX786_23330</name>
</gene>
<feature type="compositionally biased region" description="Polar residues" evidence="1">
    <location>
        <begin position="44"/>
        <end position="56"/>
    </location>
</feature>
<feature type="region of interest" description="Disordered" evidence="1">
    <location>
        <begin position="1"/>
        <end position="112"/>
    </location>
</feature>
<evidence type="ECO:0000313" key="3">
    <source>
        <dbReference type="Proteomes" id="UP001165263"/>
    </source>
</evidence>
<dbReference type="Proteomes" id="UP001165263">
    <property type="component" value="Unassembled WGS sequence"/>
</dbReference>
<reference evidence="2" key="1">
    <citation type="submission" date="2022-08" db="EMBL/GenBank/DDBJ databases">
        <title>Reclassification of Massilia species as members of the genera Telluria, Duganella, Pseudoduganella, Mokoshia gen. nov. and Zemynaea gen. nov. using orthogonal and non-orthogonal genome-based approaches.</title>
        <authorList>
            <person name="Bowman J.P."/>
        </authorList>
    </citation>
    <scope>NUCLEOTIDE SEQUENCE</scope>
    <source>
        <strain evidence="2">LMG 11547</strain>
    </source>
</reference>
<dbReference type="RefSeq" id="WP_259451304.1">
    <property type="nucleotide sequence ID" value="NZ_CP119520.1"/>
</dbReference>
<protein>
    <submittedName>
        <fullName evidence="2">Uncharacterized protein</fullName>
    </submittedName>
</protein>
<accession>A0ABT2C627</accession>
<feature type="compositionally biased region" description="Low complexity" evidence="1">
    <location>
        <begin position="59"/>
        <end position="72"/>
    </location>
</feature>
<proteinExistence type="predicted"/>
<dbReference type="EMBL" id="JANUHC010000009">
    <property type="protein sequence ID" value="MCS0632266.1"/>
    <property type="molecule type" value="Genomic_DNA"/>
</dbReference>
<name>A0ABT2C627_9BURK</name>
<evidence type="ECO:0000313" key="2">
    <source>
        <dbReference type="EMBL" id="MCS0632266.1"/>
    </source>
</evidence>
<keyword evidence="3" id="KW-1185">Reference proteome</keyword>
<comment type="caution">
    <text evidence="2">The sequence shown here is derived from an EMBL/GenBank/DDBJ whole genome shotgun (WGS) entry which is preliminary data.</text>
</comment>
<feature type="compositionally biased region" description="Polar residues" evidence="1">
    <location>
        <begin position="1"/>
        <end position="24"/>
    </location>
</feature>
<feature type="compositionally biased region" description="Polar residues" evidence="1">
    <location>
        <begin position="77"/>
        <end position="89"/>
    </location>
</feature>
<sequence length="112" mass="11428">MNAKSTTIGVGNPTSGEEGSTLTHETMAETGGSGTQPRPEERSSQSGDAGNRQGRSNEPDAPAEGEGTAATAINRGYQDTRSRQASPGSTGLGSPETGGNQSEDDLPPPRRD</sequence>